<dbReference type="PANTHER" id="PTHR43792">
    <property type="entry name" value="GNAT FAMILY, PUTATIVE (AFU_ORTHOLOGUE AFUA_3G00765)-RELATED-RELATED"/>
    <property type="match status" value="1"/>
</dbReference>
<feature type="domain" description="N-acetyltransferase" evidence="1">
    <location>
        <begin position="9"/>
        <end position="182"/>
    </location>
</feature>
<accession>A0A0F6SI73</accession>
<dbReference type="AlphaFoldDB" id="A0A0F6SI73"/>
<dbReference type="RefSeq" id="WP_053238534.1">
    <property type="nucleotide sequence ID" value="NZ_CP011125.1"/>
</dbReference>
<gene>
    <name evidence="2" type="ORF">DB32_008843</name>
</gene>
<dbReference type="Gene3D" id="3.40.630.30">
    <property type="match status" value="1"/>
</dbReference>
<keyword evidence="2" id="KW-0808">Transferase</keyword>
<dbReference type="STRING" id="927083.DB32_008843"/>
<name>A0A0F6SI73_9BACT</name>
<dbReference type="PROSITE" id="PS51186">
    <property type="entry name" value="GNAT"/>
    <property type="match status" value="1"/>
</dbReference>
<proteinExistence type="predicted"/>
<dbReference type="PANTHER" id="PTHR43792:SF1">
    <property type="entry name" value="N-ACETYLTRANSFERASE DOMAIN-CONTAINING PROTEIN"/>
    <property type="match status" value="1"/>
</dbReference>
<sequence length="190" mass="21404">MRTIETARLFLRDYTPDDAEAMLVIDGDPEVMHFLGGVQRRTVAEQRAFLEKVCAKFDGYRARGLPYCAMGAFERDTGALIGTALFKPLPFMTPGSEERVDTDDLEIGWHLARAAWGKGYATEFGAAMRERAFTTTAIDEVRAVVDPGNVRSERVASRLGLRQVGITERYYARTLTEFVLTRAEWEARSR</sequence>
<evidence type="ECO:0000313" key="3">
    <source>
        <dbReference type="Proteomes" id="UP000034883"/>
    </source>
</evidence>
<evidence type="ECO:0000259" key="1">
    <source>
        <dbReference type="PROSITE" id="PS51186"/>
    </source>
</evidence>
<dbReference type="InterPro" id="IPR000182">
    <property type="entry name" value="GNAT_dom"/>
</dbReference>
<reference evidence="2 3" key="1">
    <citation type="submission" date="2015-03" db="EMBL/GenBank/DDBJ databases">
        <title>Genome assembly of Sandaracinus amylolyticus DSM 53668.</title>
        <authorList>
            <person name="Sharma G."/>
            <person name="Subramanian S."/>
        </authorList>
    </citation>
    <scope>NUCLEOTIDE SEQUENCE [LARGE SCALE GENOMIC DNA]</scope>
    <source>
        <strain evidence="2 3">DSM 53668</strain>
    </source>
</reference>
<keyword evidence="3" id="KW-1185">Reference proteome</keyword>
<dbReference type="EMBL" id="CP011125">
    <property type="protein sequence ID" value="AKF11694.1"/>
    <property type="molecule type" value="Genomic_DNA"/>
</dbReference>
<dbReference type="InterPro" id="IPR051531">
    <property type="entry name" value="N-acetyltransferase"/>
</dbReference>
<dbReference type="SUPFAM" id="SSF55729">
    <property type="entry name" value="Acyl-CoA N-acyltransferases (Nat)"/>
    <property type="match status" value="1"/>
</dbReference>
<evidence type="ECO:0000313" key="2">
    <source>
        <dbReference type="EMBL" id="AKF11694.1"/>
    </source>
</evidence>
<dbReference type="KEGG" id="samy:DB32_008843"/>
<dbReference type="Pfam" id="PF13302">
    <property type="entry name" value="Acetyltransf_3"/>
    <property type="match status" value="1"/>
</dbReference>
<dbReference type="OrthoDB" id="6293260at2"/>
<organism evidence="2 3">
    <name type="scientific">Sandaracinus amylolyticus</name>
    <dbReference type="NCBI Taxonomy" id="927083"/>
    <lineage>
        <taxon>Bacteria</taxon>
        <taxon>Pseudomonadati</taxon>
        <taxon>Myxococcota</taxon>
        <taxon>Polyangia</taxon>
        <taxon>Polyangiales</taxon>
        <taxon>Sandaracinaceae</taxon>
        <taxon>Sandaracinus</taxon>
    </lineage>
</organism>
<dbReference type="InterPro" id="IPR016181">
    <property type="entry name" value="Acyl_CoA_acyltransferase"/>
</dbReference>
<protein>
    <submittedName>
        <fullName evidence="2">Putative acetyltransferase</fullName>
    </submittedName>
</protein>
<dbReference type="Proteomes" id="UP000034883">
    <property type="component" value="Chromosome"/>
</dbReference>
<dbReference type="GO" id="GO:0016747">
    <property type="term" value="F:acyltransferase activity, transferring groups other than amino-acyl groups"/>
    <property type="evidence" value="ECO:0007669"/>
    <property type="project" value="InterPro"/>
</dbReference>